<gene>
    <name evidence="1" type="ORF">L3Q82_002719</name>
</gene>
<keyword evidence="2" id="KW-1185">Reference proteome</keyword>
<comment type="caution">
    <text evidence="1">The sequence shown here is derived from an EMBL/GenBank/DDBJ whole genome shotgun (WGS) entry which is preliminary data.</text>
</comment>
<dbReference type="Proteomes" id="UP000831701">
    <property type="component" value="Chromosome 17"/>
</dbReference>
<reference evidence="1" key="1">
    <citation type="submission" date="2022-04" db="EMBL/GenBank/DDBJ databases">
        <title>Jade perch genome.</title>
        <authorList>
            <person name="Chao B."/>
        </authorList>
    </citation>
    <scope>NUCLEOTIDE SEQUENCE</scope>
    <source>
        <strain evidence="1">CB-2022</strain>
    </source>
</reference>
<protein>
    <submittedName>
        <fullName evidence="1">Uncharacterized protein</fullName>
    </submittedName>
</protein>
<name>A0ACB8VU19_9TELE</name>
<proteinExistence type="predicted"/>
<dbReference type="EMBL" id="CM041547">
    <property type="protein sequence ID" value="KAI3359202.1"/>
    <property type="molecule type" value="Genomic_DNA"/>
</dbReference>
<accession>A0ACB8VU19</accession>
<organism evidence="1 2">
    <name type="scientific">Scortum barcoo</name>
    <name type="common">barcoo grunter</name>
    <dbReference type="NCBI Taxonomy" id="214431"/>
    <lineage>
        <taxon>Eukaryota</taxon>
        <taxon>Metazoa</taxon>
        <taxon>Chordata</taxon>
        <taxon>Craniata</taxon>
        <taxon>Vertebrata</taxon>
        <taxon>Euteleostomi</taxon>
        <taxon>Actinopterygii</taxon>
        <taxon>Neopterygii</taxon>
        <taxon>Teleostei</taxon>
        <taxon>Neoteleostei</taxon>
        <taxon>Acanthomorphata</taxon>
        <taxon>Eupercaria</taxon>
        <taxon>Centrarchiformes</taxon>
        <taxon>Terapontoidei</taxon>
        <taxon>Terapontidae</taxon>
        <taxon>Scortum</taxon>
    </lineage>
</organism>
<evidence type="ECO:0000313" key="2">
    <source>
        <dbReference type="Proteomes" id="UP000831701"/>
    </source>
</evidence>
<sequence length="451" mass="50712">MDSRILCSFYRCTIERILTGCITAWYSSCTALNRKALQRVVKAAQHITRTELPSMEDLYTQRAVCRKKATKIIKDPSHPSHPSYKLFCLLPSGRRFRSIRARTTRLRDSFIPQAIRLFKLYTSSSHAMQAEENTSSLSCSVDKGDGGSTSMIVPVWISSTSTPEKETLVYALMDTQSSSTFVDQEVCEKMGAGLEPVKLKLTTMMGKDSIVQSERVSSLRVRGFSSQSFINLPPAYTRDFIPLERSHIPTTETARRWKHLNSIAKEIPELMDCEVGLLIGYDCSRALAPRQVITGGDDEPYAVKTDLGWSIVGSSPQVAKASEVTGLCHRVSVKELPSLTPATVIKALESDFKAIHQDSDGHLEMPLPFKTRPQLPENKRLALLRLNQLKRKFEKNPKFDDDYTKFMEGIFKDGDAEEAESQPKAGNVWYIPHQGVYHPRKPGKIRVVFDC</sequence>
<evidence type="ECO:0000313" key="1">
    <source>
        <dbReference type="EMBL" id="KAI3359202.1"/>
    </source>
</evidence>